<organism evidence="1 2">
    <name type="scientific">Rotaria socialis</name>
    <dbReference type="NCBI Taxonomy" id="392032"/>
    <lineage>
        <taxon>Eukaryota</taxon>
        <taxon>Metazoa</taxon>
        <taxon>Spiralia</taxon>
        <taxon>Gnathifera</taxon>
        <taxon>Rotifera</taxon>
        <taxon>Eurotatoria</taxon>
        <taxon>Bdelloidea</taxon>
        <taxon>Philodinida</taxon>
        <taxon>Philodinidae</taxon>
        <taxon>Rotaria</taxon>
    </lineage>
</organism>
<evidence type="ECO:0000313" key="2">
    <source>
        <dbReference type="Proteomes" id="UP000663872"/>
    </source>
</evidence>
<reference evidence="1" key="1">
    <citation type="submission" date="2021-02" db="EMBL/GenBank/DDBJ databases">
        <authorList>
            <person name="Nowell W R."/>
        </authorList>
    </citation>
    <scope>NUCLEOTIDE SEQUENCE</scope>
</reference>
<dbReference type="EMBL" id="CAJNYT010001619">
    <property type="protein sequence ID" value="CAF3421959.1"/>
    <property type="molecule type" value="Genomic_DNA"/>
</dbReference>
<evidence type="ECO:0000313" key="1">
    <source>
        <dbReference type="EMBL" id="CAF3421959.1"/>
    </source>
</evidence>
<protein>
    <submittedName>
        <fullName evidence="1">Uncharacterized protein</fullName>
    </submittedName>
</protein>
<comment type="caution">
    <text evidence="1">The sequence shown here is derived from an EMBL/GenBank/DDBJ whole genome shotgun (WGS) entry which is preliminary data.</text>
</comment>
<dbReference type="Proteomes" id="UP000663872">
    <property type="component" value="Unassembled WGS sequence"/>
</dbReference>
<proteinExistence type="predicted"/>
<gene>
    <name evidence="1" type="ORF">GRG538_LOCUS11851</name>
</gene>
<name>A0A818BSE5_9BILA</name>
<dbReference type="AlphaFoldDB" id="A0A818BSE5"/>
<accession>A0A818BSE5</accession>
<sequence>MVEDFINSSSTTPLSSAPVQFIVKIITPPSCSILPEVFLTGESYTPVKVNETFISQLLGTNNCRKNVIITDISTLSFFWHKSSVSYKVNFSSLL</sequence>